<feature type="region of interest" description="Disordered" evidence="2">
    <location>
        <begin position="1"/>
        <end position="59"/>
    </location>
</feature>
<organism evidence="3 4">
    <name type="scientific">Ramazzottius varieornatus</name>
    <name type="common">Water bear</name>
    <name type="synonym">Tardigrade</name>
    <dbReference type="NCBI Taxonomy" id="947166"/>
    <lineage>
        <taxon>Eukaryota</taxon>
        <taxon>Metazoa</taxon>
        <taxon>Ecdysozoa</taxon>
        <taxon>Tardigrada</taxon>
        <taxon>Eutardigrada</taxon>
        <taxon>Parachela</taxon>
        <taxon>Hypsibioidea</taxon>
        <taxon>Ramazzottiidae</taxon>
        <taxon>Ramazzottius</taxon>
    </lineage>
</organism>
<accession>A0A1D1UMG9</accession>
<evidence type="ECO:0000313" key="4">
    <source>
        <dbReference type="Proteomes" id="UP000186922"/>
    </source>
</evidence>
<feature type="compositionally biased region" description="Low complexity" evidence="2">
    <location>
        <begin position="41"/>
        <end position="55"/>
    </location>
</feature>
<name>A0A1D1UMG9_RAMVA</name>
<comment type="caution">
    <text evidence="3">The sequence shown here is derived from an EMBL/GenBank/DDBJ whole genome shotgun (WGS) entry which is preliminary data.</text>
</comment>
<gene>
    <name evidence="3" type="primary">RvY_03280-1</name>
    <name evidence="3" type="synonym">RvY_03280.1</name>
    <name evidence="3" type="ORF">RvY_03280</name>
</gene>
<proteinExistence type="predicted"/>
<dbReference type="Proteomes" id="UP000186922">
    <property type="component" value="Unassembled WGS sequence"/>
</dbReference>
<reference evidence="3 4" key="1">
    <citation type="journal article" date="2016" name="Nat. Commun.">
        <title>Extremotolerant tardigrade genome and improved radiotolerance of human cultured cells by tardigrade-unique protein.</title>
        <authorList>
            <person name="Hashimoto T."/>
            <person name="Horikawa D.D."/>
            <person name="Saito Y."/>
            <person name="Kuwahara H."/>
            <person name="Kozuka-Hata H."/>
            <person name="Shin-I T."/>
            <person name="Minakuchi Y."/>
            <person name="Ohishi K."/>
            <person name="Motoyama A."/>
            <person name="Aizu T."/>
            <person name="Enomoto A."/>
            <person name="Kondo K."/>
            <person name="Tanaka S."/>
            <person name="Hara Y."/>
            <person name="Koshikawa S."/>
            <person name="Sagara H."/>
            <person name="Miura T."/>
            <person name="Yokobori S."/>
            <person name="Miyagawa K."/>
            <person name="Suzuki Y."/>
            <person name="Kubo T."/>
            <person name="Oyama M."/>
            <person name="Kohara Y."/>
            <person name="Fujiyama A."/>
            <person name="Arakawa K."/>
            <person name="Katayama T."/>
            <person name="Toyoda A."/>
            <person name="Kunieda T."/>
        </authorList>
    </citation>
    <scope>NUCLEOTIDE SEQUENCE [LARGE SCALE GENOMIC DNA]</scope>
    <source>
        <strain evidence="3 4">YOKOZUNA-1</strain>
    </source>
</reference>
<protein>
    <submittedName>
        <fullName evidence="3">CAHS7</fullName>
    </submittedName>
</protein>
<keyword evidence="1" id="KW-0175">Coiled coil</keyword>
<feature type="region of interest" description="Disordered" evidence="2">
    <location>
        <begin position="239"/>
        <end position="268"/>
    </location>
</feature>
<evidence type="ECO:0000256" key="1">
    <source>
        <dbReference type="SAM" id="Coils"/>
    </source>
</evidence>
<dbReference type="AlphaFoldDB" id="A0A1D1UMG9"/>
<evidence type="ECO:0000313" key="3">
    <source>
        <dbReference type="EMBL" id="GAU90929.1"/>
    </source>
</evidence>
<keyword evidence="4" id="KW-1185">Reference proteome</keyword>
<evidence type="ECO:0000256" key="2">
    <source>
        <dbReference type="SAM" id="MobiDB-lite"/>
    </source>
</evidence>
<feature type="compositionally biased region" description="Polar residues" evidence="2">
    <location>
        <begin position="239"/>
        <end position="252"/>
    </location>
</feature>
<feature type="coiled-coil region" evidence="1">
    <location>
        <begin position="136"/>
        <end position="178"/>
    </location>
</feature>
<dbReference type="EMBL" id="BDGG01000001">
    <property type="protein sequence ID" value="GAU90929.1"/>
    <property type="molecule type" value="Genomic_DNA"/>
</dbReference>
<sequence length="268" mass="29627">MPVLPMSEEMSESVTTYNAGDHNGHKPVMAAAAHASSNVKQQQQQQQQAAPAQPQVTAATHKDLIGHRAQTYSSINPPAIHLSPVLVSPGTMGPADEIVGHGLVASAACVSATATPFVFETAEQAEKSLKDREDYLREQEKISLEHEKKLEKLTDSYRKSTEEEAERIRKELEKQHERDVAFRKDVLNSTIDRQQKEVDLQVKYAKKQLEHEREMAIHALEEAKAQAEVHVQMDTAAGTTFSDVNSSASETPQIKEKKSLGSKLKSLL</sequence>